<reference evidence="2" key="1">
    <citation type="submission" date="2021-01" db="EMBL/GenBank/DDBJ databases">
        <authorList>
            <person name="Li R."/>
            <person name="Bekaert M."/>
        </authorList>
    </citation>
    <scope>NUCLEOTIDE SEQUENCE</scope>
    <source>
        <strain evidence="2">Farmed</strain>
    </source>
</reference>
<dbReference type="AlphaFoldDB" id="A0A812DEA8"/>
<organism evidence="2 3">
    <name type="scientific">Acanthosepion pharaonis</name>
    <name type="common">Pharaoh cuttlefish</name>
    <name type="synonym">Sepia pharaonis</name>
    <dbReference type="NCBI Taxonomy" id="158019"/>
    <lineage>
        <taxon>Eukaryota</taxon>
        <taxon>Metazoa</taxon>
        <taxon>Spiralia</taxon>
        <taxon>Lophotrochozoa</taxon>
        <taxon>Mollusca</taxon>
        <taxon>Cephalopoda</taxon>
        <taxon>Coleoidea</taxon>
        <taxon>Decapodiformes</taxon>
        <taxon>Sepiida</taxon>
        <taxon>Sepiina</taxon>
        <taxon>Sepiidae</taxon>
        <taxon>Acanthosepion</taxon>
    </lineage>
</organism>
<dbReference type="PANTHER" id="PTHR11937">
    <property type="entry name" value="ACTIN"/>
    <property type="match status" value="1"/>
</dbReference>
<dbReference type="InterPro" id="IPR043129">
    <property type="entry name" value="ATPase_NBD"/>
</dbReference>
<dbReference type="CDD" id="cd10207">
    <property type="entry name" value="ASKHA_NBD_Arp10"/>
    <property type="match status" value="1"/>
</dbReference>
<comment type="function">
    <text evidence="1">Actins are highly conserved proteins that are involved in various types of cell motility and are ubiquitously expressed in all eukaryotic cells.</text>
</comment>
<sequence>MEGFCSFDVRLLMNSINSEASDKGSVENLTEEVLEDIKVRCCFVTSINRAKQIFDVHCGKADSNKLPTPPVGLDYPLGGDRFLHISGSTREEACEVLFEQDNEEISLATMILDSLIKCPIDVRKDLAENIVIMGGTSILPGFYSRLQKELYNQLNKPKYMDTLKLKVFKFHQPPSKENYTAWLGGAIAGAMITLPNRSVSQETFLKTNTLPDWCKIQEKNQSSTEDLLKQGHKILS</sequence>
<keyword evidence="3" id="KW-1185">Reference proteome</keyword>
<dbReference type="InterPro" id="IPR004000">
    <property type="entry name" value="Actin"/>
</dbReference>
<evidence type="ECO:0000313" key="2">
    <source>
        <dbReference type="EMBL" id="CAE1297597.1"/>
    </source>
</evidence>
<dbReference type="EMBL" id="CAHIKZ030003210">
    <property type="protein sequence ID" value="CAE1297597.1"/>
    <property type="molecule type" value="Genomic_DNA"/>
</dbReference>
<accession>A0A812DEA8</accession>
<dbReference type="OrthoDB" id="337660at2759"/>
<gene>
    <name evidence="2" type="ORF">SPHA_52088</name>
</gene>
<evidence type="ECO:0000313" key="3">
    <source>
        <dbReference type="Proteomes" id="UP000597762"/>
    </source>
</evidence>
<dbReference type="Gene3D" id="3.30.420.40">
    <property type="match status" value="2"/>
</dbReference>
<proteinExistence type="predicted"/>
<comment type="caution">
    <text evidence="2">The sequence shown here is derived from an EMBL/GenBank/DDBJ whole genome shotgun (WGS) entry which is preliminary data.</text>
</comment>
<dbReference type="Gene3D" id="3.90.640.10">
    <property type="entry name" value="Actin, Chain A, domain 4"/>
    <property type="match status" value="1"/>
</dbReference>
<name>A0A812DEA8_ACAPH</name>
<evidence type="ECO:0000256" key="1">
    <source>
        <dbReference type="ARBA" id="ARBA00003520"/>
    </source>
</evidence>
<dbReference type="Pfam" id="PF00022">
    <property type="entry name" value="Actin"/>
    <property type="match status" value="1"/>
</dbReference>
<dbReference type="SUPFAM" id="SSF53067">
    <property type="entry name" value="Actin-like ATPase domain"/>
    <property type="match status" value="1"/>
</dbReference>
<protein>
    <submittedName>
        <fullName evidence="2">ACTR10</fullName>
    </submittedName>
</protein>
<dbReference type="Proteomes" id="UP000597762">
    <property type="component" value="Unassembled WGS sequence"/>
</dbReference>